<dbReference type="GO" id="GO:0016709">
    <property type="term" value="F:oxidoreductase activity, acting on paired donors, with incorporation or reduction of molecular oxygen, NAD(P)H as one donor, and incorporation of one atom of oxygen"/>
    <property type="evidence" value="ECO:0007669"/>
    <property type="project" value="UniProtKB-ARBA"/>
</dbReference>
<keyword evidence="3" id="KW-0274">FAD</keyword>
<dbReference type="Gene3D" id="3.40.30.120">
    <property type="match status" value="1"/>
</dbReference>
<dbReference type="GeneID" id="19205147"/>
<organism evidence="6 7">
    <name type="scientific">Coniophora puteana (strain RWD-64-598)</name>
    <name type="common">Brown rot fungus</name>
    <dbReference type="NCBI Taxonomy" id="741705"/>
    <lineage>
        <taxon>Eukaryota</taxon>
        <taxon>Fungi</taxon>
        <taxon>Dikarya</taxon>
        <taxon>Basidiomycota</taxon>
        <taxon>Agaricomycotina</taxon>
        <taxon>Agaricomycetes</taxon>
        <taxon>Agaricomycetidae</taxon>
        <taxon>Boletales</taxon>
        <taxon>Coniophorineae</taxon>
        <taxon>Coniophoraceae</taxon>
        <taxon>Coniophora</taxon>
    </lineage>
</organism>
<proteinExistence type="predicted"/>
<accession>A0A5M3MSF9</accession>
<dbReference type="OMA" id="VEMIAFM"/>
<dbReference type="AlphaFoldDB" id="A0A5M3MSF9"/>
<evidence type="ECO:0000259" key="5">
    <source>
        <dbReference type="Pfam" id="PF01494"/>
    </source>
</evidence>
<dbReference type="GO" id="GO:0071949">
    <property type="term" value="F:FAD binding"/>
    <property type="evidence" value="ECO:0007669"/>
    <property type="project" value="InterPro"/>
</dbReference>
<keyword evidence="4" id="KW-0560">Oxidoreductase</keyword>
<dbReference type="Gene3D" id="3.30.70.2450">
    <property type="match status" value="1"/>
</dbReference>
<dbReference type="OrthoDB" id="2690153at2759"/>
<dbReference type="KEGG" id="cput:CONPUDRAFT_164490"/>
<evidence type="ECO:0000256" key="1">
    <source>
        <dbReference type="ARBA" id="ARBA00001974"/>
    </source>
</evidence>
<comment type="cofactor">
    <cofactor evidence="1">
        <name>FAD</name>
        <dbReference type="ChEBI" id="CHEBI:57692"/>
    </cofactor>
</comment>
<dbReference type="SUPFAM" id="SSF51905">
    <property type="entry name" value="FAD/NAD(P)-binding domain"/>
    <property type="match status" value="1"/>
</dbReference>
<dbReference type="InterPro" id="IPR002938">
    <property type="entry name" value="FAD-bd"/>
</dbReference>
<keyword evidence="2" id="KW-0285">Flavoprotein</keyword>
<feature type="domain" description="FAD-binding" evidence="5">
    <location>
        <begin position="5"/>
        <end position="356"/>
    </location>
</feature>
<dbReference type="EMBL" id="JH711577">
    <property type="protein sequence ID" value="EIW81684.1"/>
    <property type="molecule type" value="Genomic_DNA"/>
</dbReference>
<reference evidence="7" key="1">
    <citation type="journal article" date="2012" name="Science">
        <title>The Paleozoic origin of enzymatic lignin decomposition reconstructed from 31 fungal genomes.</title>
        <authorList>
            <person name="Floudas D."/>
            <person name="Binder M."/>
            <person name="Riley R."/>
            <person name="Barry K."/>
            <person name="Blanchette R.A."/>
            <person name="Henrissat B."/>
            <person name="Martinez A.T."/>
            <person name="Otillar R."/>
            <person name="Spatafora J.W."/>
            <person name="Yadav J.S."/>
            <person name="Aerts A."/>
            <person name="Benoit I."/>
            <person name="Boyd A."/>
            <person name="Carlson A."/>
            <person name="Copeland A."/>
            <person name="Coutinho P.M."/>
            <person name="de Vries R.P."/>
            <person name="Ferreira P."/>
            <person name="Findley K."/>
            <person name="Foster B."/>
            <person name="Gaskell J."/>
            <person name="Glotzer D."/>
            <person name="Gorecki P."/>
            <person name="Heitman J."/>
            <person name="Hesse C."/>
            <person name="Hori C."/>
            <person name="Igarashi K."/>
            <person name="Jurgens J.A."/>
            <person name="Kallen N."/>
            <person name="Kersten P."/>
            <person name="Kohler A."/>
            <person name="Kuees U."/>
            <person name="Kumar T.K.A."/>
            <person name="Kuo A."/>
            <person name="LaButti K."/>
            <person name="Larrondo L.F."/>
            <person name="Lindquist E."/>
            <person name="Ling A."/>
            <person name="Lombard V."/>
            <person name="Lucas S."/>
            <person name="Lundell T."/>
            <person name="Martin R."/>
            <person name="McLaughlin D.J."/>
            <person name="Morgenstern I."/>
            <person name="Morin E."/>
            <person name="Murat C."/>
            <person name="Nagy L.G."/>
            <person name="Nolan M."/>
            <person name="Ohm R.A."/>
            <person name="Patyshakuliyeva A."/>
            <person name="Rokas A."/>
            <person name="Ruiz-Duenas F.J."/>
            <person name="Sabat G."/>
            <person name="Salamov A."/>
            <person name="Samejima M."/>
            <person name="Schmutz J."/>
            <person name="Slot J.C."/>
            <person name="St John F."/>
            <person name="Stenlid J."/>
            <person name="Sun H."/>
            <person name="Sun S."/>
            <person name="Syed K."/>
            <person name="Tsang A."/>
            <person name="Wiebenga A."/>
            <person name="Young D."/>
            <person name="Pisabarro A."/>
            <person name="Eastwood D.C."/>
            <person name="Martin F."/>
            <person name="Cullen D."/>
            <person name="Grigoriev I.V."/>
            <person name="Hibbett D.S."/>
        </authorList>
    </citation>
    <scope>NUCLEOTIDE SEQUENCE [LARGE SCALE GENOMIC DNA]</scope>
    <source>
        <strain evidence="7">RWD-64-598 SS2</strain>
    </source>
</reference>
<name>A0A5M3MSF9_CONPW</name>
<dbReference type="Proteomes" id="UP000053558">
    <property type="component" value="Unassembled WGS sequence"/>
</dbReference>
<evidence type="ECO:0000313" key="7">
    <source>
        <dbReference type="Proteomes" id="UP000053558"/>
    </source>
</evidence>
<dbReference type="RefSeq" id="XP_007767579.1">
    <property type="nucleotide sequence ID" value="XM_007769389.1"/>
</dbReference>
<evidence type="ECO:0000256" key="4">
    <source>
        <dbReference type="ARBA" id="ARBA00023002"/>
    </source>
</evidence>
<dbReference type="InterPro" id="IPR036188">
    <property type="entry name" value="FAD/NAD-bd_sf"/>
</dbReference>
<evidence type="ECO:0000313" key="6">
    <source>
        <dbReference type="EMBL" id="EIW81684.1"/>
    </source>
</evidence>
<keyword evidence="7" id="KW-1185">Reference proteome</keyword>
<dbReference type="PANTHER" id="PTHR43004">
    <property type="entry name" value="TRK SYSTEM POTASSIUM UPTAKE PROTEIN"/>
    <property type="match status" value="1"/>
</dbReference>
<evidence type="ECO:0000256" key="2">
    <source>
        <dbReference type="ARBA" id="ARBA00022630"/>
    </source>
</evidence>
<dbReference type="PANTHER" id="PTHR43004:SF19">
    <property type="entry name" value="BINDING MONOOXYGENASE, PUTATIVE (JCVI)-RELATED"/>
    <property type="match status" value="1"/>
</dbReference>
<dbReference type="PRINTS" id="PR00420">
    <property type="entry name" value="RNGMNOXGNASE"/>
</dbReference>
<sequence>MSTSTTVLIVGAGPTGLVSALTLLKNGIAVRIIEKELTTRRGQRGAGIYPRTLEVYNFLDVPEVLEKAGGTSLFQSHMFGSVDVLKEFDFTPDAADPTPSIPFNRLLGLGQDVAEGILMSHLAKFDCTVEYGKELRSLTQDEREVVAELLVRNGEEAPEMVKSQFLIGADGARGVTRKLLNLTFLGETREATTVLTGDVRFSCSALTRERMHHFSDGNNSTFLILPTDWYGDDDGWQFLMSGDKVDADKLVTSKEALFSLISNVIGCPVDFIELGWVSYFRPNIRMADKFGHGRVFVAGDAAHVHSPTGGQGLNSGIQDGFHLAWKIALVAKGLSPLSLLETYTAERLPVIAQMLNLTTALLDKTWGPKQVSADSAWRRSRVMFMLGVNYRTSPIVLDEFSSGVPIVPAYGAEIGGQLVAGDRAPDAPGLVDGERTVRLFELFKPTHHTVMVFTSDVKVAEEIFRSFAVHSNLGIVRIVTIVPAGIHPTSTLVNLRVLVDKDDYAHAHYYAQDSPRVVIVRPDGVVGAMVAGLSGVQKYFKLILAE</sequence>
<comment type="caution">
    <text evidence="6">The sequence shown here is derived from an EMBL/GenBank/DDBJ whole genome shotgun (WGS) entry which is preliminary data.</text>
</comment>
<dbReference type="InterPro" id="IPR050641">
    <property type="entry name" value="RIFMO-like"/>
</dbReference>
<dbReference type="Pfam" id="PF01494">
    <property type="entry name" value="FAD_binding_3"/>
    <property type="match status" value="1"/>
</dbReference>
<gene>
    <name evidence="6" type="ORF">CONPUDRAFT_164490</name>
</gene>
<protein>
    <recommendedName>
        <fullName evidence="5">FAD-binding domain-containing protein</fullName>
    </recommendedName>
</protein>
<dbReference type="Gene3D" id="3.50.50.60">
    <property type="entry name" value="FAD/NAD(P)-binding domain"/>
    <property type="match status" value="1"/>
</dbReference>
<evidence type="ECO:0000256" key="3">
    <source>
        <dbReference type="ARBA" id="ARBA00022827"/>
    </source>
</evidence>